<evidence type="ECO:0000313" key="4">
    <source>
        <dbReference type="EMBL" id="BAN51071.1"/>
    </source>
</evidence>
<name>S6B1J6_METRE</name>
<evidence type="ECO:0000256" key="1">
    <source>
        <dbReference type="SAM" id="SignalP"/>
    </source>
</evidence>
<gene>
    <name evidence="4" type="ORF">PCA10_53390</name>
</gene>
<dbReference type="eggNOG" id="ENOG5032YZ5">
    <property type="taxonomic scope" value="Bacteria"/>
</dbReference>
<dbReference type="OrthoDB" id="6366673at2"/>
<protein>
    <recommendedName>
        <fullName evidence="6">DUF4124 domain-containing protein</fullName>
    </recommendedName>
</protein>
<dbReference type="Pfam" id="PF06832">
    <property type="entry name" value="BiPBP_C"/>
    <property type="match status" value="1"/>
</dbReference>
<feature type="domain" description="Penicillin-binding C-terminal" evidence="2">
    <location>
        <begin position="73"/>
        <end position="153"/>
    </location>
</feature>
<dbReference type="EMBL" id="AP013068">
    <property type="protein sequence ID" value="BAN51071.1"/>
    <property type="molecule type" value="Genomic_DNA"/>
</dbReference>
<dbReference type="KEGG" id="pre:PCA10_53390"/>
<evidence type="ECO:0000313" key="5">
    <source>
        <dbReference type="Proteomes" id="UP000015503"/>
    </source>
</evidence>
<dbReference type="InterPro" id="IPR025392">
    <property type="entry name" value="DUF4124"/>
</dbReference>
<dbReference type="Proteomes" id="UP000015503">
    <property type="component" value="Chromosome"/>
</dbReference>
<keyword evidence="1" id="KW-0732">Signal</keyword>
<dbReference type="PATRIC" id="fig|1245471.3.peg.5422"/>
<evidence type="ECO:0008006" key="6">
    <source>
        <dbReference type="Google" id="ProtNLM"/>
    </source>
</evidence>
<feature type="domain" description="DUF4124" evidence="3">
    <location>
        <begin position="7"/>
        <end position="51"/>
    </location>
</feature>
<reference evidence="4 5" key="1">
    <citation type="journal article" date="2013" name="Genome Announc.">
        <title>Complete Genome Sequence of the Carbazole Degrader Pseudomonas resinovorans Strain CA10 (NBRC 106553).</title>
        <authorList>
            <person name="Shintani M."/>
            <person name="Hosoyama A."/>
            <person name="Ohji S."/>
            <person name="Tsuchikane K."/>
            <person name="Takarada H."/>
            <person name="Yamazoe A."/>
            <person name="Fujita N."/>
            <person name="Nojiri H."/>
        </authorList>
    </citation>
    <scope>NUCLEOTIDE SEQUENCE [LARGE SCALE GENOMIC DNA]</scope>
    <source>
        <strain evidence="4 5">NBRC 106553</strain>
    </source>
</reference>
<dbReference type="RefSeq" id="WP_016495196.1">
    <property type="nucleotide sequence ID" value="NC_021499.1"/>
</dbReference>
<feature type="chain" id="PRO_5004546530" description="DUF4124 domain-containing protein" evidence="1">
    <location>
        <begin position="19"/>
        <end position="207"/>
    </location>
</feature>
<organism evidence="4 5">
    <name type="scientific">Metapseudomonas resinovorans NBRC 106553</name>
    <dbReference type="NCBI Taxonomy" id="1245471"/>
    <lineage>
        <taxon>Bacteria</taxon>
        <taxon>Pseudomonadati</taxon>
        <taxon>Pseudomonadota</taxon>
        <taxon>Gammaproteobacteria</taxon>
        <taxon>Pseudomonadales</taxon>
        <taxon>Pseudomonadaceae</taxon>
        <taxon>Metapseudomonas</taxon>
    </lineage>
</organism>
<evidence type="ECO:0000259" key="2">
    <source>
        <dbReference type="Pfam" id="PF06832"/>
    </source>
</evidence>
<evidence type="ECO:0000259" key="3">
    <source>
        <dbReference type="Pfam" id="PF13511"/>
    </source>
</evidence>
<dbReference type="Pfam" id="PF13511">
    <property type="entry name" value="DUF4124"/>
    <property type="match status" value="1"/>
</dbReference>
<dbReference type="InterPro" id="IPR009647">
    <property type="entry name" value="PBP_C"/>
</dbReference>
<sequence length="207" mass="23151">MTRFLLLALLLLGQPVLAEVYTYIDDEGNRVFTDRPKPGNAERLQLAPSNAMNVPGDIQPPPLYQKPIPREQGYQVLRILVPEPEATIRDGEGNLIVSATSEPGLRANHNYRLLLDGKPVGEPGRSPVFPLKNLDRGTHQLAVEIIDEQGRTVERTPGQPVHIIRMSLAQKRLARPCEKDDYGVRPECPLKDKPEEEDDDIAILPFI</sequence>
<dbReference type="HOGENOM" id="CLU_110739_0_0_6"/>
<accession>S6B1J6</accession>
<keyword evidence="5" id="KW-1185">Reference proteome</keyword>
<proteinExistence type="predicted"/>
<dbReference type="STRING" id="1245471.PCA10_53390"/>
<feature type="signal peptide" evidence="1">
    <location>
        <begin position="1"/>
        <end position="18"/>
    </location>
</feature>
<dbReference type="AlphaFoldDB" id="S6B1J6"/>